<organism evidence="2 3">
    <name type="scientific">Hahella chejuensis (strain KCTC 2396)</name>
    <dbReference type="NCBI Taxonomy" id="349521"/>
    <lineage>
        <taxon>Bacteria</taxon>
        <taxon>Pseudomonadati</taxon>
        <taxon>Pseudomonadota</taxon>
        <taxon>Gammaproteobacteria</taxon>
        <taxon>Oceanospirillales</taxon>
        <taxon>Hahellaceae</taxon>
        <taxon>Hahella</taxon>
    </lineage>
</organism>
<proteinExistence type="predicted"/>
<gene>
    <name evidence="2" type="ordered locus">HCH_05115</name>
</gene>
<evidence type="ECO:0000313" key="3">
    <source>
        <dbReference type="Proteomes" id="UP000000238"/>
    </source>
</evidence>
<dbReference type="KEGG" id="hch:HCH_05115"/>
<keyword evidence="3" id="KW-1185">Reference proteome</keyword>
<dbReference type="HOGENOM" id="CLU_077643_0_0_6"/>
<sequence>MPKSTFLAIGLLLLQGLWTPTALAEPPPIRICYESDHMPPYSLSDAEALRDRAGVLPELIDIAAERVGLPYKFYRRPWKRCIRDLEENRLDALFAAIWLKERETWGVYPNLNGELDPNRRLWSAIYPIFVANDSKLQYSNGEFQGLKFGVGAPVGYVAYQKLERMGVLAPSSLTPDVGFELLIRNRLDGYVIDQSIGRTLARNMGLSDAITTLPEPFLISDWYLVISHKFYEERTQDAESLWAALAQTREEMGEYLLEKYMREE</sequence>
<name>Q2SC28_HAHCH</name>
<dbReference type="RefSeq" id="WP_011398861.1">
    <property type="nucleotide sequence ID" value="NC_007645.1"/>
</dbReference>
<protein>
    <submittedName>
        <fullName evidence="2">ABC-type amino acid transport/signal transduction systems, periplasmic component/domain</fullName>
    </submittedName>
</protein>
<dbReference type="EMBL" id="CP000155">
    <property type="protein sequence ID" value="ABC31796.1"/>
    <property type="molecule type" value="Genomic_DNA"/>
</dbReference>
<accession>Q2SC28</accession>
<evidence type="ECO:0000313" key="2">
    <source>
        <dbReference type="EMBL" id="ABC31796.1"/>
    </source>
</evidence>
<dbReference type="SUPFAM" id="SSF53850">
    <property type="entry name" value="Periplasmic binding protein-like II"/>
    <property type="match status" value="1"/>
</dbReference>
<dbReference type="AlphaFoldDB" id="Q2SC28"/>
<dbReference type="eggNOG" id="COG0834">
    <property type="taxonomic scope" value="Bacteria"/>
</dbReference>
<feature type="chain" id="PRO_5004215569" evidence="1">
    <location>
        <begin position="25"/>
        <end position="264"/>
    </location>
</feature>
<reference evidence="2 3" key="1">
    <citation type="journal article" date="2005" name="Nucleic Acids Res.">
        <title>Genomic blueprint of Hahella chejuensis, a marine microbe producing an algicidal agent.</title>
        <authorList>
            <person name="Jeong H."/>
            <person name="Yim J.H."/>
            <person name="Lee C."/>
            <person name="Choi S.-H."/>
            <person name="Park Y.K."/>
            <person name="Yoon S.H."/>
            <person name="Hur C.-G."/>
            <person name="Kang H.-Y."/>
            <person name="Kim D."/>
            <person name="Lee H.H."/>
            <person name="Park K.H."/>
            <person name="Park S.-H."/>
            <person name="Park H.-S."/>
            <person name="Lee H.K."/>
            <person name="Oh T.K."/>
            <person name="Kim J.F."/>
        </authorList>
    </citation>
    <scope>NUCLEOTIDE SEQUENCE [LARGE SCALE GENOMIC DNA]</scope>
    <source>
        <strain evidence="2 3">KCTC 2396</strain>
    </source>
</reference>
<feature type="signal peptide" evidence="1">
    <location>
        <begin position="1"/>
        <end position="24"/>
    </location>
</feature>
<dbReference type="Gene3D" id="3.40.190.10">
    <property type="entry name" value="Periplasmic binding protein-like II"/>
    <property type="match status" value="2"/>
</dbReference>
<dbReference type="Proteomes" id="UP000000238">
    <property type="component" value="Chromosome"/>
</dbReference>
<keyword evidence="1" id="KW-0732">Signal</keyword>
<dbReference type="STRING" id="349521.HCH_05115"/>
<dbReference type="OrthoDB" id="6118698at2"/>
<evidence type="ECO:0000256" key="1">
    <source>
        <dbReference type="SAM" id="SignalP"/>
    </source>
</evidence>